<reference evidence="8 9" key="1">
    <citation type="journal article" date="2013" name="Nature">
        <title>The genomes of four tapeworm species reveal adaptations to parasitism.</title>
        <authorList>
            <person name="Tsai I.J."/>
            <person name="Zarowiecki M."/>
            <person name="Holroyd N."/>
            <person name="Garciarrubio A."/>
            <person name="Sanchez-Flores A."/>
            <person name="Brooks K.L."/>
            <person name="Tracey A."/>
            <person name="Bobes R.J."/>
            <person name="Fragoso G."/>
            <person name="Sciutto E."/>
            <person name="Aslett M."/>
            <person name="Beasley H."/>
            <person name="Bennett H.M."/>
            <person name="Cai J."/>
            <person name="Camicia F."/>
            <person name="Clark R."/>
            <person name="Cucher M."/>
            <person name="De Silva N."/>
            <person name="Day T.A."/>
            <person name="Deplazes P."/>
            <person name="Estrada K."/>
            <person name="Fernandez C."/>
            <person name="Holland P.W."/>
            <person name="Hou J."/>
            <person name="Hu S."/>
            <person name="Huckvale T."/>
            <person name="Hung S.S."/>
            <person name="Kamenetzky L."/>
            <person name="Keane J.A."/>
            <person name="Kiss F."/>
            <person name="Koziol U."/>
            <person name="Lambert O."/>
            <person name="Liu K."/>
            <person name="Luo X."/>
            <person name="Luo Y."/>
            <person name="Macchiaroli N."/>
            <person name="Nichol S."/>
            <person name="Paps J."/>
            <person name="Parkinson J."/>
            <person name="Pouchkina-Stantcheva N."/>
            <person name="Riddiford N."/>
            <person name="Rosenzvit M."/>
            <person name="Salinas G."/>
            <person name="Wasmuth J.D."/>
            <person name="Zamanian M."/>
            <person name="Zheng Y."/>
            <person name="Cai X."/>
            <person name="Soberon X."/>
            <person name="Olson P.D."/>
            <person name="Laclette J.P."/>
            <person name="Brehm K."/>
            <person name="Berriman M."/>
            <person name="Garciarrubio A."/>
            <person name="Bobes R.J."/>
            <person name="Fragoso G."/>
            <person name="Sanchez-Flores A."/>
            <person name="Estrada K."/>
            <person name="Cevallos M.A."/>
            <person name="Morett E."/>
            <person name="Gonzalez V."/>
            <person name="Portillo T."/>
            <person name="Ochoa-Leyva A."/>
            <person name="Jose M.V."/>
            <person name="Sciutto E."/>
            <person name="Landa A."/>
            <person name="Jimenez L."/>
            <person name="Valdes V."/>
            <person name="Carrero J.C."/>
            <person name="Larralde C."/>
            <person name="Morales-Montor J."/>
            <person name="Limon-Lason J."/>
            <person name="Soberon X."/>
            <person name="Laclette J.P."/>
        </authorList>
    </citation>
    <scope>NUCLEOTIDE SEQUENCE [LARGE SCALE GENOMIC DNA]</scope>
</reference>
<protein>
    <submittedName>
        <fullName evidence="8 10">Tm gpcr rhodopsin</fullName>
    </submittedName>
</protein>
<feature type="transmembrane region" description="Helical" evidence="6">
    <location>
        <begin position="118"/>
        <end position="135"/>
    </location>
</feature>
<evidence type="ECO:0000256" key="4">
    <source>
        <dbReference type="ARBA" id="ARBA00023136"/>
    </source>
</evidence>
<dbReference type="WBParaSite" id="EgrG_000753700">
    <property type="protein sequence ID" value="EgrG_000753700"/>
    <property type="gene ID" value="EgrG_000753700"/>
</dbReference>
<dbReference type="Proteomes" id="UP000492820">
    <property type="component" value="Unassembled WGS sequence"/>
</dbReference>
<dbReference type="InterPro" id="IPR000276">
    <property type="entry name" value="GPCR_Rhodpsn"/>
</dbReference>
<name>A0A068W9Q9_ECHGR</name>
<dbReference type="GO" id="GO:0016020">
    <property type="term" value="C:membrane"/>
    <property type="evidence" value="ECO:0007669"/>
    <property type="project" value="UniProtKB-SubCell"/>
</dbReference>
<dbReference type="EMBL" id="LK028576">
    <property type="protein sequence ID" value="CDS15134.1"/>
    <property type="molecule type" value="Genomic_DNA"/>
</dbReference>
<organism evidence="8">
    <name type="scientific">Echinococcus granulosus</name>
    <name type="common">Hydatid tapeworm</name>
    <dbReference type="NCBI Taxonomy" id="6210"/>
    <lineage>
        <taxon>Eukaryota</taxon>
        <taxon>Metazoa</taxon>
        <taxon>Spiralia</taxon>
        <taxon>Lophotrochozoa</taxon>
        <taxon>Platyhelminthes</taxon>
        <taxon>Cestoda</taxon>
        <taxon>Eucestoda</taxon>
        <taxon>Cyclophyllidea</taxon>
        <taxon>Taeniidae</taxon>
        <taxon>Echinococcus</taxon>
        <taxon>Echinococcus granulosus group</taxon>
    </lineage>
</organism>
<evidence type="ECO:0000256" key="1">
    <source>
        <dbReference type="ARBA" id="ARBA00004370"/>
    </source>
</evidence>
<dbReference type="AlphaFoldDB" id="A0A068W9Q9"/>
<feature type="transmembrane region" description="Helical" evidence="6">
    <location>
        <begin position="76"/>
        <end position="98"/>
    </location>
</feature>
<evidence type="ECO:0000313" key="8">
    <source>
        <dbReference type="EMBL" id="CDS15134.1"/>
    </source>
</evidence>
<evidence type="ECO:0000313" key="10">
    <source>
        <dbReference type="WBParaSite" id="EgrG_000753700"/>
    </source>
</evidence>
<dbReference type="PROSITE" id="PS50262">
    <property type="entry name" value="G_PROTEIN_RECEP_F1_2"/>
    <property type="match status" value="1"/>
</dbReference>
<evidence type="ECO:0000256" key="2">
    <source>
        <dbReference type="ARBA" id="ARBA00022692"/>
    </source>
</evidence>
<keyword evidence="3 6" id="KW-1133">Transmembrane helix</keyword>
<dbReference type="PANTHER" id="PTHR46641">
    <property type="entry name" value="FMRFAMIDE RECEPTOR-RELATED"/>
    <property type="match status" value="1"/>
</dbReference>
<dbReference type="CDD" id="cd00637">
    <property type="entry name" value="7tm_classA_rhodopsin-like"/>
    <property type="match status" value="1"/>
</dbReference>
<dbReference type="OrthoDB" id="10044919at2759"/>
<dbReference type="InterPro" id="IPR017452">
    <property type="entry name" value="GPCR_Rhodpsn_7TM"/>
</dbReference>
<dbReference type="PANTHER" id="PTHR46641:SF2">
    <property type="entry name" value="FMRFAMIDE RECEPTOR"/>
    <property type="match status" value="1"/>
</dbReference>
<evidence type="ECO:0000313" key="9">
    <source>
        <dbReference type="Proteomes" id="UP000492820"/>
    </source>
</evidence>
<sequence length="374" mass="42549">MLKEACNNTLPAPECFLPTYTVPWDSSKSIVQVTQEIYFVSVTIFGIPITCIGLVTSLLCSILFIRYPITQQTTRLLLIANSIVDTLYLATLSISRVVTVIVRLGKYENMHLHIFDGISNFLALFRNWTIVLIAFERFMLICHPMALRSKAGDKWAIQALIGAIIGSLIVRIPTVLTIIFEELQLCNAATISFSIDAFTDILFFTILPLILLTAFTVKILTQARRLRHWRKTRSAKDKERNMAFDRINRRIHRTIMIVLTTFTVLITPFLPNGIIRMIIALGNHWCLVYLARHITAAMAYNGSLLNSTINCFVYLITWPKFRAYLKQMLLTPFSCLLGENPRPSFSEEKNTGVTGEQSRSEPQNSADYTNDSRR</sequence>
<feature type="domain" description="G-protein coupled receptors family 1 profile" evidence="7">
    <location>
        <begin position="56"/>
        <end position="314"/>
    </location>
</feature>
<keyword evidence="2 6" id="KW-0812">Transmembrane</keyword>
<dbReference type="InterPro" id="IPR052954">
    <property type="entry name" value="GPCR-Ligand_Int"/>
</dbReference>
<feature type="transmembrane region" description="Helical" evidence="6">
    <location>
        <begin position="155"/>
        <end position="181"/>
    </location>
</feature>
<feature type="compositionally biased region" description="Polar residues" evidence="5">
    <location>
        <begin position="351"/>
        <end position="374"/>
    </location>
</feature>
<feature type="transmembrane region" description="Helical" evidence="6">
    <location>
        <begin position="255"/>
        <end position="279"/>
    </location>
</feature>
<evidence type="ECO:0000256" key="6">
    <source>
        <dbReference type="SAM" id="Phobius"/>
    </source>
</evidence>
<feature type="transmembrane region" description="Helical" evidence="6">
    <location>
        <begin position="299"/>
        <end position="318"/>
    </location>
</feature>
<reference evidence="8" key="2">
    <citation type="submission" date="2014-06" db="EMBL/GenBank/DDBJ databases">
        <authorList>
            <person name="Aslett M."/>
        </authorList>
    </citation>
    <scope>NUCLEOTIDE SEQUENCE</scope>
</reference>
<dbReference type="GO" id="GO:0004930">
    <property type="term" value="F:G protein-coupled receptor activity"/>
    <property type="evidence" value="ECO:0007669"/>
    <property type="project" value="InterPro"/>
</dbReference>
<dbReference type="SUPFAM" id="SSF81321">
    <property type="entry name" value="Family A G protein-coupled receptor-like"/>
    <property type="match status" value="1"/>
</dbReference>
<keyword evidence="4 6" id="KW-0472">Membrane</keyword>
<gene>
    <name evidence="8" type="ORF">EgrG_000753700</name>
</gene>
<accession>A0A068W9Q9</accession>
<evidence type="ECO:0000256" key="5">
    <source>
        <dbReference type="SAM" id="MobiDB-lite"/>
    </source>
</evidence>
<evidence type="ECO:0000259" key="7">
    <source>
        <dbReference type="PROSITE" id="PS50262"/>
    </source>
</evidence>
<feature type="transmembrane region" description="Helical" evidence="6">
    <location>
        <begin position="201"/>
        <end position="221"/>
    </location>
</feature>
<evidence type="ECO:0000256" key="3">
    <source>
        <dbReference type="ARBA" id="ARBA00022989"/>
    </source>
</evidence>
<comment type="subcellular location">
    <subcellularLocation>
        <location evidence="1">Membrane</location>
    </subcellularLocation>
</comment>
<feature type="region of interest" description="Disordered" evidence="5">
    <location>
        <begin position="341"/>
        <end position="374"/>
    </location>
</feature>
<feature type="transmembrane region" description="Helical" evidence="6">
    <location>
        <begin position="37"/>
        <end position="64"/>
    </location>
</feature>
<dbReference type="Gene3D" id="1.20.1070.10">
    <property type="entry name" value="Rhodopsin 7-helix transmembrane proteins"/>
    <property type="match status" value="1"/>
</dbReference>
<dbReference type="Pfam" id="PF00001">
    <property type="entry name" value="7tm_1"/>
    <property type="match status" value="1"/>
</dbReference>
<reference evidence="10" key="3">
    <citation type="submission" date="2020-10" db="UniProtKB">
        <authorList>
            <consortium name="WormBaseParasite"/>
        </authorList>
    </citation>
    <scope>IDENTIFICATION</scope>
</reference>
<proteinExistence type="predicted"/>